<evidence type="ECO:0000256" key="3">
    <source>
        <dbReference type="PROSITE-ProRule" id="PRU00421"/>
    </source>
</evidence>
<evidence type="ECO:0000256" key="2">
    <source>
        <dbReference type="ARBA" id="ARBA00022683"/>
    </source>
</evidence>
<keyword evidence="4" id="KW-1133">Transmembrane helix</keyword>
<protein>
    <submittedName>
        <fullName evidence="6">Phosphotransferase system IIB components</fullName>
    </submittedName>
</protein>
<dbReference type="AlphaFoldDB" id="A0A1T4LFT4"/>
<evidence type="ECO:0000256" key="1">
    <source>
        <dbReference type="ARBA" id="ARBA00022679"/>
    </source>
</evidence>
<keyword evidence="2" id="KW-0598">Phosphotransferase system</keyword>
<evidence type="ECO:0000313" key="7">
    <source>
        <dbReference type="Proteomes" id="UP000190389"/>
    </source>
</evidence>
<organism evidence="6 7">
    <name type="scientific">Mycoplasmopsis verecunda</name>
    <dbReference type="NCBI Taxonomy" id="171291"/>
    <lineage>
        <taxon>Bacteria</taxon>
        <taxon>Bacillati</taxon>
        <taxon>Mycoplasmatota</taxon>
        <taxon>Mycoplasmoidales</taxon>
        <taxon>Metamycoplasmataceae</taxon>
        <taxon>Mycoplasmopsis</taxon>
    </lineage>
</organism>
<dbReference type="EMBL" id="FUXF01000013">
    <property type="protein sequence ID" value="SJZ53354.1"/>
    <property type="molecule type" value="Genomic_DNA"/>
</dbReference>
<keyword evidence="1 6" id="KW-0808">Transferase</keyword>
<dbReference type="InterPro" id="IPR001996">
    <property type="entry name" value="PTS_IIB_1"/>
</dbReference>
<proteinExistence type="predicted"/>
<dbReference type="STRING" id="171291.SAMN02745154_00430"/>
<keyword evidence="4" id="KW-0812">Transmembrane</keyword>
<feature type="domain" description="PTS EIIB type-1" evidence="5">
    <location>
        <begin position="41"/>
        <end position="118"/>
    </location>
</feature>
<keyword evidence="7" id="KW-1185">Reference proteome</keyword>
<accession>A0A1T4LFT4</accession>
<evidence type="ECO:0000313" key="6">
    <source>
        <dbReference type="EMBL" id="SJZ53354.1"/>
    </source>
</evidence>
<feature type="transmembrane region" description="Helical" evidence="4">
    <location>
        <begin position="6"/>
        <end position="23"/>
    </location>
</feature>
<name>A0A1T4LFT4_9BACT</name>
<dbReference type="InterPro" id="IPR036878">
    <property type="entry name" value="Glu_permease_IIB"/>
</dbReference>
<keyword evidence="4" id="KW-0472">Membrane</keyword>
<dbReference type="RefSeq" id="WP_078747152.1">
    <property type="nucleotide sequence ID" value="NZ_CP137850.1"/>
</dbReference>
<dbReference type="GO" id="GO:0009401">
    <property type="term" value="P:phosphoenolpyruvate-dependent sugar phosphotransferase system"/>
    <property type="evidence" value="ECO:0007669"/>
    <property type="project" value="UniProtKB-KW"/>
</dbReference>
<dbReference type="OrthoDB" id="400941at2"/>
<comment type="caution">
    <text evidence="3">Lacks conserved residue(s) required for the propagation of feature annotation.</text>
</comment>
<dbReference type="GO" id="GO:0008982">
    <property type="term" value="F:protein-N(PI)-phosphohistidine-sugar phosphotransferase activity"/>
    <property type="evidence" value="ECO:0007669"/>
    <property type="project" value="InterPro"/>
</dbReference>
<evidence type="ECO:0000259" key="5">
    <source>
        <dbReference type="PROSITE" id="PS51098"/>
    </source>
</evidence>
<dbReference type="PROSITE" id="PS51098">
    <property type="entry name" value="PTS_EIIB_TYPE_1"/>
    <property type="match status" value="1"/>
</dbReference>
<gene>
    <name evidence="6" type="ORF">SAMN02745154_00430</name>
</gene>
<evidence type="ECO:0000256" key="4">
    <source>
        <dbReference type="SAM" id="Phobius"/>
    </source>
</evidence>
<dbReference type="SUPFAM" id="SSF55604">
    <property type="entry name" value="Glucose permease domain IIB"/>
    <property type="match status" value="1"/>
</dbReference>
<dbReference type="Proteomes" id="UP000190389">
    <property type="component" value="Unassembled WGS sequence"/>
</dbReference>
<sequence>MRRDKFLIVFLTIITFGLIWIKWNKQANNQQKNIIYQNDKLPFKLNDFLDALGENNIKNVETRLNRINISLADVKKANLEQLGKLKGISGIVAKSTSVSVVLGEYTKVVYNELQKLIK</sequence>
<dbReference type="Gene3D" id="3.30.1360.60">
    <property type="entry name" value="Glucose permease domain IIB"/>
    <property type="match status" value="1"/>
</dbReference>
<reference evidence="7" key="1">
    <citation type="submission" date="2017-02" db="EMBL/GenBank/DDBJ databases">
        <authorList>
            <person name="Varghese N."/>
            <person name="Submissions S."/>
        </authorList>
    </citation>
    <scope>NUCLEOTIDE SEQUENCE [LARGE SCALE GENOMIC DNA]</scope>
    <source>
        <strain evidence="7">ATCC 27862</strain>
    </source>
</reference>